<name>A0A330LIY0_9GAMM</name>
<keyword evidence="3" id="KW-1185">Reference proteome</keyword>
<reference evidence="3" key="1">
    <citation type="submission" date="2018-05" db="EMBL/GenBank/DDBJ databases">
        <authorList>
            <person name="Cea G.-C."/>
            <person name="William W."/>
        </authorList>
    </citation>
    <scope>NUCLEOTIDE SEQUENCE [LARGE SCALE GENOMIC DNA]</scope>
    <source>
        <strain evidence="3">DB21MT 5</strain>
    </source>
</reference>
<feature type="domain" description="GST N-terminal" evidence="1">
    <location>
        <begin position="1"/>
        <end position="81"/>
    </location>
</feature>
<dbReference type="PROSITE" id="PS50404">
    <property type="entry name" value="GST_NTER"/>
    <property type="match status" value="1"/>
</dbReference>
<dbReference type="EMBL" id="LS483250">
    <property type="protein sequence ID" value="SQD76934.1"/>
    <property type="molecule type" value="Genomic_DNA"/>
</dbReference>
<dbReference type="Proteomes" id="UP000250163">
    <property type="component" value="Chromosome MORIYA"/>
</dbReference>
<accession>A0A330LIY0</accession>
<proteinExistence type="predicted"/>
<dbReference type="AlphaFoldDB" id="A0A330LIY0"/>
<organism evidence="2 3">
    <name type="scientific">Moritella yayanosii</name>
    <dbReference type="NCBI Taxonomy" id="69539"/>
    <lineage>
        <taxon>Bacteria</taxon>
        <taxon>Pseudomonadati</taxon>
        <taxon>Pseudomonadota</taxon>
        <taxon>Gammaproteobacteria</taxon>
        <taxon>Alteromonadales</taxon>
        <taxon>Moritellaceae</taxon>
        <taxon>Moritella</taxon>
    </lineage>
</organism>
<dbReference type="InterPro" id="IPR036249">
    <property type="entry name" value="Thioredoxin-like_sf"/>
</dbReference>
<dbReference type="Gene3D" id="3.40.30.10">
    <property type="entry name" value="Glutaredoxin"/>
    <property type="match status" value="1"/>
</dbReference>
<dbReference type="CDD" id="cd00570">
    <property type="entry name" value="GST_N_family"/>
    <property type="match status" value="1"/>
</dbReference>
<evidence type="ECO:0000313" key="3">
    <source>
        <dbReference type="Proteomes" id="UP000250163"/>
    </source>
</evidence>
<dbReference type="SUPFAM" id="SSF52833">
    <property type="entry name" value="Thioredoxin-like"/>
    <property type="match status" value="1"/>
</dbReference>
<dbReference type="OrthoDB" id="8634103at2"/>
<protein>
    <recommendedName>
        <fullName evidence="1">GST N-terminal domain-containing protein</fullName>
    </recommendedName>
</protein>
<dbReference type="Gene3D" id="1.20.1050.10">
    <property type="match status" value="1"/>
</dbReference>
<dbReference type="RefSeq" id="WP_112712326.1">
    <property type="nucleotide sequence ID" value="NZ_LS483250.1"/>
</dbReference>
<dbReference type="InterPro" id="IPR004045">
    <property type="entry name" value="Glutathione_S-Trfase_N"/>
</dbReference>
<dbReference type="Pfam" id="PF13417">
    <property type="entry name" value="GST_N_3"/>
    <property type="match status" value="1"/>
</dbReference>
<sequence>MKLYGSYTSPFVRHCRIALLEGQLNGGLECEFIETDADSSAKLSPMKKVPFLQDQQAGKDIGLTDSASILMYLREQSGKEFLTDAQDFNLFCNVNTVLDAAVNLFFLEKFDQITPEQSSYLTRHKDRVESALLHLNDSTYSSQAPFTDGELRLACFLDWGLYRNRINIDGLDNLQALLKAARSFDLFAQTAPPIGA</sequence>
<dbReference type="KEGG" id="mya:MORIYA_0456"/>
<evidence type="ECO:0000313" key="2">
    <source>
        <dbReference type="EMBL" id="SQD76934.1"/>
    </source>
</evidence>
<evidence type="ECO:0000259" key="1">
    <source>
        <dbReference type="PROSITE" id="PS50404"/>
    </source>
</evidence>
<gene>
    <name evidence="2" type="ORF">MORIYA_0456</name>
</gene>